<dbReference type="PANTHER" id="PTHR43674:SF2">
    <property type="entry name" value="BETA-UREIDOPROPIONASE"/>
    <property type="match status" value="1"/>
</dbReference>
<dbReference type="Gene3D" id="3.60.110.10">
    <property type="entry name" value="Carbon-nitrogen hydrolase"/>
    <property type="match status" value="1"/>
</dbReference>
<dbReference type="SUPFAM" id="SSF56317">
    <property type="entry name" value="Carbon-nitrogen hydrolase"/>
    <property type="match status" value="1"/>
</dbReference>
<dbReference type="PATRIC" id="fig|1172190.3.peg.493"/>
<dbReference type="PROSITE" id="PS50263">
    <property type="entry name" value="CN_HYDROLASE"/>
    <property type="match status" value="1"/>
</dbReference>
<feature type="domain" description="CN hydrolase" evidence="2">
    <location>
        <begin position="10"/>
        <end position="238"/>
    </location>
</feature>
<gene>
    <name evidence="3" type="ORF">M947_02520</name>
</gene>
<dbReference type="EMBL" id="AUPZ01000003">
    <property type="protein sequence ID" value="EQB40228.1"/>
    <property type="molecule type" value="Genomic_DNA"/>
</dbReference>
<organism evidence="3 4">
    <name type="scientific">Sulfurimonas hongkongensis</name>
    <dbReference type="NCBI Taxonomy" id="1172190"/>
    <lineage>
        <taxon>Bacteria</taxon>
        <taxon>Pseudomonadati</taxon>
        <taxon>Campylobacterota</taxon>
        <taxon>Epsilonproteobacteria</taxon>
        <taxon>Campylobacterales</taxon>
        <taxon>Sulfurimonadaceae</taxon>
        <taxon>Sulfurimonas</taxon>
    </lineage>
</organism>
<dbReference type="STRING" id="1172190.M947_02520"/>
<evidence type="ECO:0000259" key="2">
    <source>
        <dbReference type="PROSITE" id="PS50263"/>
    </source>
</evidence>
<dbReference type="InterPro" id="IPR036526">
    <property type="entry name" value="C-N_Hydrolase_sf"/>
</dbReference>
<reference evidence="3 4" key="1">
    <citation type="submission" date="2013-07" db="EMBL/GenBank/DDBJ databases">
        <title>Sulfurimonas hongkongensis AST-10 Genome Sequencing.</title>
        <authorList>
            <person name="Cai L."/>
            <person name="Zhang T."/>
        </authorList>
    </citation>
    <scope>NUCLEOTIDE SEQUENCE [LARGE SCALE GENOMIC DNA]</scope>
    <source>
        <strain evidence="3 4">AST-10</strain>
    </source>
</reference>
<dbReference type="InterPro" id="IPR050345">
    <property type="entry name" value="Aliph_Amidase/BUP"/>
</dbReference>
<dbReference type="eggNOG" id="COG0388">
    <property type="taxonomic scope" value="Bacteria"/>
</dbReference>
<accession>T0L343</accession>
<dbReference type="OrthoDB" id="9811121at2"/>
<evidence type="ECO:0000313" key="3">
    <source>
        <dbReference type="EMBL" id="EQB40228.1"/>
    </source>
</evidence>
<proteinExistence type="predicted"/>
<dbReference type="InterPro" id="IPR003010">
    <property type="entry name" value="C-N_Hydrolase"/>
</dbReference>
<keyword evidence="4" id="KW-1185">Reference proteome</keyword>
<dbReference type="Pfam" id="PF00795">
    <property type="entry name" value="CN_hydrolase"/>
    <property type="match status" value="1"/>
</dbReference>
<dbReference type="PANTHER" id="PTHR43674">
    <property type="entry name" value="NITRILASE C965.09-RELATED"/>
    <property type="match status" value="1"/>
</dbReference>
<dbReference type="GO" id="GO:0016811">
    <property type="term" value="F:hydrolase activity, acting on carbon-nitrogen (but not peptide) bonds, in linear amides"/>
    <property type="evidence" value="ECO:0007669"/>
    <property type="project" value="UniProtKB-ARBA"/>
</dbReference>
<dbReference type="Proteomes" id="UP000015520">
    <property type="component" value="Unassembled WGS sequence"/>
</dbReference>
<dbReference type="CDD" id="cd07197">
    <property type="entry name" value="nitrilase"/>
    <property type="match status" value="1"/>
</dbReference>
<evidence type="ECO:0000256" key="1">
    <source>
        <dbReference type="ARBA" id="ARBA00022801"/>
    </source>
</evidence>
<protein>
    <submittedName>
        <fullName evidence="3">Nitrilase</fullName>
    </submittedName>
</protein>
<name>T0L343_9BACT</name>
<dbReference type="AlphaFoldDB" id="T0L343"/>
<dbReference type="RefSeq" id="WP_021286784.1">
    <property type="nucleotide sequence ID" value="NZ_AUPZ01000003.1"/>
</dbReference>
<sequence>MNHTNNKSEYKLCSLLFDTVTTDYKTNLQTLLSLIGSTSKNSLIVAPEVCLTSYDYDNFDVALDFAEIATKTLKKASHKKIIILTMMQRRNGEIFNFAKIFHNGEVVYERAKARLFRFGDEHKYMSEGSDKPIEIVEVDGIKIGVLICFELRFKELWQKLEGADVIVVPSWWGVLRSEHFEVLTQALAIINQCFVVASDSLNEECTKMSGIITPHGKVERNGNKPCLELTYNKKEISVMRRYMDVGIK</sequence>
<evidence type="ECO:0000313" key="4">
    <source>
        <dbReference type="Proteomes" id="UP000015520"/>
    </source>
</evidence>
<comment type="caution">
    <text evidence="3">The sequence shown here is derived from an EMBL/GenBank/DDBJ whole genome shotgun (WGS) entry which is preliminary data.</text>
</comment>
<keyword evidence="1" id="KW-0378">Hydrolase</keyword>